<evidence type="ECO:0000256" key="1">
    <source>
        <dbReference type="ARBA" id="ARBA00007074"/>
    </source>
</evidence>
<dbReference type="PANTHER" id="PTHR47053:SF1">
    <property type="entry name" value="MUREIN DD-ENDOPEPTIDASE MEPH-RELATED"/>
    <property type="match status" value="1"/>
</dbReference>
<dbReference type="GO" id="GO:0006508">
    <property type="term" value="P:proteolysis"/>
    <property type="evidence" value="ECO:0007669"/>
    <property type="project" value="UniProtKB-KW"/>
</dbReference>
<comment type="caution">
    <text evidence="7">The sequence shown here is derived from an EMBL/GenBank/DDBJ whole genome shotgun (WGS) entry which is preliminary data.</text>
</comment>
<dbReference type="InterPro" id="IPR036365">
    <property type="entry name" value="PGBD-like_sf"/>
</dbReference>
<reference evidence="7 8" key="1">
    <citation type="submission" date="2019-03" db="EMBL/GenBank/DDBJ databases">
        <title>Genomic Encyclopedia of Type Strains, Phase IV (KMG-IV): sequencing the most valuable type-strain genomes for metagenomic binning, comparative biology and taxonomic classification.</title>
        <authorList>
            <person name="Goeker M."/>
        </authorList>
    </citation>
    <scope>NUCLEOTIDE SEQUENCE [LARGE SCALE GENOMIC DNA]</scope>
    <source>
        <strain evidence="7 8">DSM 25894</strain>
    </source>
</reference>
<dbReference type="RefSeq" id="WP_132370948.1">
    <property type="nucleotide sequence ID" value="NZ_SMAN01000003.1"/>
</dbReference>
<sequence length="363" mass="40544">MTFVQKHPAVLGTVACSFALSQPFFYYMAGPLQENDQLTESRSLVFGMHDEAVHALQKKLKRIKLYEGTTDGKFGIKTEHAVKQFQRRYNLDITGRANKETIHQLMEMERDYYLESLKSIDGPIYPGSRGKDVESLQLALYYFGLYEGEIDGIYGPLTKKAVTQFQTIYDLPIQSTVDEDFFKVLYTGDQKRISQKVILLKNQETSNITPLANHLNTATNTATNTSASSETNGNIGTSPTHASQGTGRLIQTARAYLGTPYVWGGESPQGFDCSGYLQFVYQSIGVSLPRTVDQIWSSTLPLKRPSVGDLVFFETYKPGPSHAGIYLGDGKFIHAGLDGVTISSLSNSYWKNRYLGARRVNQY</sequence>
<evidence type="ECO:0000313" key="7">
    <source>
        <dbReference type="EMBL" id="TCT25514.1"/>
    </source>
</evidence>
<dbReference type="InterPro" id="IPR002477">
    <property type="entry name" value="Peptidoglycan-bd-like"/>
</dbReference>
<dbReference type="Pfam" id="PF01471">
    <property type="entry name" value="PG_binding_1"/>
    <property type="match status" value="2"/>
</dbReference>
<dbReference type="InterPro" id="IPR036366">
    <property type="entry name" value="PGBDSf"/>
</dbReference>
<feature type="region of interest" description="Disordered" evidence="5">
    <location>
        <begin position="224"/>
        <end position="244"/>
    </location>
</feature>
<gene>
    <name evidence="7" type="ORF">EDD68_10367</name>
</gene>
<keyword evidence="3 7" id="KW-0378">Hydrolase</keyword>
<dbReference type="PANTHER" id="PTHR47053">
    <property type="entry name" value="MUREIN DD-ENDOPEPTIDASE MEPH-RELATED"/>
    <property type="match status" value="1"/>
</dbReference>
<dbReference type="Pfam" id="PF00877">
    <property type="entry name" value="NLPC_P60"/>
    <property type="match status" value="1"/>
</dbReference>
<proteinExistence type="inferred from homology"/>
<organism evidence="7 8">
    <name type="scientific">Melghiribacillus thermohalophilus</name>
    <dbReference type="NCBI Taxonomy" id="1324956"/>
    <lineage>
        <taxon>Bacteria</taxon>
        <taxon>Bacillati</taxon>
        <taxon>Bacillota</taxon>
        <taxon>Bacilli</taxon>
        <taxon>Bacillales</taxon>
        <taxon>Bacillaceae</taxon>
        <taxon>Melghiribacillus</taxon>
    </lineage>
</organism>
<dbReference type="GO" id="GO:0008234">
    <property type="term" value="F:cysteine-type peptidase activity"/>
    <property type="evidence" value="ECO:0007669"/>
    <property type="project" value="UniProtKB-KW"/>
</dbReference>
<dbReference type="SUPFAM" id="SSF47090">
    <property type="entry name" value="PGBD-like"/>
    <property type="match status" value="2"/>
</dbReference>
<keyword evidence="4" id="KW-0788">Thiol protease</keyword>
<evidence type="ECO:0000313" key="8">
    <source>
        <dbReference type="Proteomes" id="UP000294650"/>
    </source>
</evidence>
<evidence type="ECO:0000256" key="2">
    <source>
        <dbReference type="ARBA" id="ARBA00022670"/>
    </source>
</evidence>
<dbReference type="OrthoDB" id="9813368at2"/>
<evidence type="ECO:0000256" key="4">
    <source>
        <dbReference type="ARBA" id="ARBA00022807"/>
    </source>
</evidence>
<dbReference type="PROSITE" id="PS51935">
    <property type="entry name" value="NLPC_P60"/>
    <property type="match status" value="1"/>
</dbReference>
<dbReference type="EMBL" id="SMAN01000003">
    <property type="protein sequence ID" value="TCT25514.1"/>
    <property type="molecule type" value="Genomic_DNA"/>
</dbReference>
<dbReference type="InterPro" id="IPR051202">
    <property type="entry name" value="Peptidase_C40"/>
</dbReference>
<dbReference type="Gene3D" id="3.90.1720.10">
    <property type="entry name" value="endopeptidase domain like (from Nostoc punctiforme)"/>
    <property type="match status" value="1"/>
</dbReference>
<dbReference type="InterPro" id="IPR000064">
    <property type="entry name" value="NLP_P60_dom"/>
</dbReference>
<protein>
    <submittedName>
        <fullName evidence="7">Cell wall-associated NlpC family hydrolase</fullName>
    </submittedName>
</protein>
<dbReference type="InterPro" id="IPR038765">
    <property type="entry name" value="Papain-like_cys_pep_sf"/>
</dbReference>
<evidence type="ECO:0000259" key="6">
    <source>
        <dbReference type="PROSITE" id="PS51935"/>
    </source>
</evidence>
<keyword evidence="2" id="KW-0645">Protease</keyword>
<feature type="domain" description="NlpC/P60" evidence="6">
    <location>
        <begin position="243"/>
        <end position="361"/>
    </location>
</feature>
<feature type="compositionally biased region" description="Polar residues" evidence="5">
    <location>
        <begin position="230"/>
        <end position="244"/>
    </location>
</feature>
<dbReference type="Proteomes" id="UP000294650">
    <property type="component" value="Unassembled WGS sequence"/>
</dbReference>
<evidence type="ECO:0000256" key="5">
    <source>
        <dbReference type="SAM" id="MobiDB-lite"/>
    </source>
</evidence>
<comment type="similarity">
    <text evidence="1">Belongs to the peptidase C40 family.</text>
</comment>
<keyword evidence="8" id="KW-1185">Reference proteome</keyword>
<evidence type="ECO:0000256" key="3">
    <source>
        <dbReference type="ARBA" id="ARBA00022801"/>
    </source>
</evidence>
<accession>A0A4R3NA71</accession>
<dbReference type="AlphaFoldDB" id="A0A4R3NA71"/>
<name>A0A4R3NA71_9BACI</name>
<dbReference type="SUPFAM" id="SSF54001">
    <property type="entry name" value="Cysteine proteinases"/>
    <property type="match status" value="1"/>
</dbReference>
<dbReference type="Gene3D" id="1.10.101.10">
    <property type="entry name" value="PGBD-like superfamily/PGBD"/>
    <property type="match status" value="2"/>
</dbReference>